<protein>
    <submittedName>
        <fullName evidence="2">Uncharacterized protein</fullName>
    </submittedName>
</protein>
<organism evidence="2">
    <name type="scientific">marine metagenome</name>
    <dbReference type="NCBI Taxonomy" id="408172"/>
    <lineage>
        <taxon>unclassified sequences</taxon>
        <taxon>metagenomes</taxon>
        <taxon>ecological metagenomes</taxon>
    </lineage>
</organism>
<feature type="region of interest" description="Disordered" evidence="1">
    <location>
        <begin position="93"/>
        <end position="130"/>
    </location>
</feature>
<evidence type="ECO:0000256" key="1">
    <source>
        <dbReference type="SAM" id="MobiDB-lite"/>
    </source>
</evidence>
<dbReference type="EMBL" id="UINC01001016">
    <property type="protein sequence ID" value="SUZ67629.1"/>
    <property type="molecule type" value="Genomic_DNA"/>
</dbReference>
<name>A0A381PNK1_9ZZZZ</name>
<proteinExistence type="predicted"/>
<sequence>VNRLRITNDDRLPSKPQLEPIHVPPPGQNLIGTDQSAWDYRYASLQKEPDGAASQRLQVTVPGTLPLGEDAHTLSSLDEAEHHPDGLWVNLITPCGNSADPRREPTHEPGPEYRTFRQREDEARAKGVKE</sequence>
<feature type="compositionally biased region" description="Basic and acidic residues" evidence="1">
    <location>
        <begin position="100"/>
        <end position="130"/>
    </location>
</feature>
<feature type="region of interest" description="Disordered" evidence="1">
    <location>
        <begin position="1"/>
        <end position="34"/>
    </location>
</feature>
<feature type="compositionally biased region" description="Basic and acidic residues" evidence="1">
    <location>
        <begin position="1"/>
        <end position="13"/>
    </location>
</feature>
<reference evidence="2" key="1">
    <citation type="submission" date="2018-05" db="EMBL/GenBank/DDBJ databases">
        <authorList>
            <person name="Lanie J.A."/>
            <person name="Ng W.-L."/>
            <person name="Kazmierczak K.M."/>
            <person name="Andrzejewski T.M."/>
            <person name="Davidsen T.M."/>
            <person name="Wayne K.J."/>
            <person name="Tettelin H."/>
            <person name="Glass J.I."/>
            <person name="Rusch D."/>
            <person name="Podicherti R."/>
            <person name="Tsui H.-C.T."/>
            <person name="Winkler M.E."/>
        </authorList>
    </citation>
    <scope>NUCLEOTIDE SEQUENCE</scope>
</reference>
<dbReference type="AlphaFoldDB" id="A0A381PNK1"/>
<feature type="non-terminal residue" evidence="2">
    <location>
        <position position="1"/>
    </location>
</feature>
<accession>A0A381PNK1</accession>
<evidence type="ECO:0000313" key="2">
    <source>
        <dbReference type="EMBL" id="SUZ67629.1"/>
    </source>
</evidence>
<gene>
    <name evidence="2" type="ORF">METZ01_LOCUS20483</name>
</gene>